<evidence type="ECO:0000256" key="2">
    <source>
        <dbReference type="SAM" id="Phobius"/>
    </source>
</evidence>
<feature type="transmembrane region" description="Helical" evidence="2">
    <location>
        <begin position="53"/>
        <end position="73"/>
    </location>
</feature>
<keyword evidence="4" id="KW-1185">Reference proteome</keyword>
<name>A0A9W8MTH6_9AGAR</name>
<evidence type="ECO:0000256" key="1">
    <source>
        <dbReference type="SAM" id="MobiDB-lite"/>
    </source>
</evidence>
<proteinExistence type="predicted"/>
<keyword evidence="2" id="KW-1133">Transmembrane helix</keyword>
<dbReference type="AlphaFoldDB" id="A0A9W8MTH6"/>
<feature type="transmembrane region" description="Helical" evidence="2">
    <location>
        <begin position="228"/>
        <end position="246"/>
    </location>
</feature>
<organism evidence="3 4">
    <name type="scientific">Agrocybe chaxingu</name>
    <dbReference type="NCBI Taxonomy" id="84603"/>
    <lineage>
        <taxon>Eukaryota</taxon>
        <taxon>Fungi</taxon>
        <taxon>Dikarya</taxon>
        <taxon>Basidiomycota</taxon>
        <taxon>Agaricomycotina</taxon>
        <taxon>Agaricomycetes</taxon>
        <taxon>Agaricomycetidae</taxon>
        <taxon>Agaricales</taxon>
        <taxon>Agaricineae</taxon>
        <taxon>Strophariaceae</taxon>
        <taxon>Agrocybe</taxon>
    </lineage>
</organism>
<evidence type="ECO:0000313" key="3">
    <source>
        <dbReference type="EMBL" id="KAJ3508780.1"/>
    </source>
</evidence>
<comment type="caution">
    <text evidence="3">The sequence shown here is derived from an EMBL/GenBank/DDBJ whole genome shotgun (WGS) entry which is preliminary data.</text>
</comment>
<dbReference type="Proteomes" id="UP001148786">
    <property type="component" value="Unassembled WGS sequence"/>
</dbReference>
<sequence>MEAAQQAPCINSEPDVAGIGVRLAIFIQIFLAFLPPILAISDGKVTPSEAKRMFRLSIQSLAFAACLIFVATIKLAQASLSAYHTLTIVHMTWALEGPLVLSYPLVGSVLLALWKGAQGVDILGKTSMTLYLPLFRLFHGIFALVVWSLITAGESWLKCIDETFLLPGLKLTIKKRAVQGFFIFLSTIRILEALLAVLRRFNRQGAGGSTLGEGADEKVHRGVVMPRLSLAAILCAWLFVFSWRLGKESVNIKLVAPGEISWGFGQIIPLCMLVSQVWEVYCTFWIWMRPVPNKPNRSGGDSEDVNLEVVPPEIRQPLEDTPHPLNSKEDEALGEDGGRSTAVATKQDTRVRVDISDSESDGEMINPPIKLALLASESMGA</sequence>
<accession>A0A9W8MTH6</accession>
<protein>
    <submittedName>
        <fullName evidence="3">Uncharacterized protein</fullName>
    </submittedName>
</protein>
<keyword evidence="2" id="KW-0812">Transmembrane</keyword>
<feature type="transmembrane region" description="Helical" evidence="2">
    <location>
        <begin position="93"/>
        <end position="114"/>
    </location>
</feature>
<keyword evidence="2" id="KW-0472">Membrane</keyword>
<gene>
    <name evidence="3" type="ORF">NLJ89_g5564</name>
</gene>
<feature type="region of interest" description="Disordered" evidence="1">
    <location>
        <begin position="316"/>
        <end position="366"/>
    </location>
</feature>
<feature type="transmembrane region" description="Helical" evidence="2">
    <location>
        <begin position="177"/>
        <end position="198"/>
    </location>
</feature>
<feature type="transmembrane region" description="Helical" evidence="2">
    <location>
        <begin position="20"/>
        <end position="41"/>
    </location>
</feature>
<dbReference type="OrthoDB" id="3351993at2759"/>
<evidence type="ECO:0000313" key="4">
    <source>
        <dbReference type="Proteomes" id="UP001148786"/>
    </source>
</evidence>
<feature type="compositionally biased region" description="Basic and acidic residues" evidence="1">
    <location>
        <begin position="316"/>
        <end position="331"/>
    </location>
</feature>
<feature type="transmembrane region" description="Helical" evidence="2">
    <location>
        <begin position="266"/>
        <end position="287"/>
    </location>
</feature>
<feature type="transmembrane region" description="Helical" evidence="2">
    <location>
        <begin position="134"/>
        <end position="157"/>
    </location>
</feature>
<reference evidence="3" key="1">
    <citation type="submission" date="2022-07" db="EMBL/GenBank/DDBJ databases">
        <title>Genome Sequence of Agrocybe chaxingu.</title>
        <authorList>
            <person name="Buettner E."/>
        </authorList>
    </citation>
    <scope>NUCLEOTIDE SEQUENCE</scope>
    <source>
        <strain evidence="3">MP-N11</strain>
    </source>
</reference>
<dbReference type="EMBL" id="JANKHO010000532">
    <property type="protein sequence ID" value="KAJ3508780.1"/>
    <property type="molecule type" value="Genomic_DNA"/>
</dbReference>